<dbReference type="RefSeq" id="WP_167168119.1">
    <property type="nucleotide sequence ID" value="NZ_JAAOYM010000001.1"/>
</dbReference>
<reference evidence="8 9" key="1">
    <citation type="submission" date="2020-03" db="EMBL/GenBank/DDBJ databases">
        <title>Sequencing the genomes of 1000 actinobacteria strains.</title>
        <authorList>
            <person name="Klenk H.-P."/>
        </authorList>
    </citation>
    <scope>NUCLEOTIDE SEQUENCE [LARGE SCALE GENOMIC DNA]</scope>
    <source>
        <strain evidence="8 9">DSM 45685</strain>
    </source>
</reference>
<keyword evidence="3" id="KW-0285">Flavoprotein</keyword>
<name>A0A7X5ZPX6_9PSEU</name>
<proteinExistence type="inferred from homology"/>
<keyword evidence="4" id="KW-0274">FAD</keyword>
<evidence type="ECO:0000256" key="2">
    <source>
        <dbReference type="ARBA" id="ARBA00010139"/>
    </source>
</evidence>
<sequence length="598" mass="67111">MTTDELGFDPEELRRKYRQERDKRMRSDGYRQYVDVSGKFETYDDDPYAEPMVEREPLTDEVDVVIVGGGMSGLQAGARLRDAGIPRIRIIDRAADVGGTWYWNRYPGIRCDVDSYIYLPLLEETGAMPTEKYAKGADILAHCQRIARHYDLYSDAALQTRITSITWDEDCLRWIVRTDRDDAMKARFVVLGSGPLNRPKLPGIPGLDTFTGHAFHSARWDYAYTGGDPDGNLTGLRGKRVGIIGTGASCVQIAPRVAEWAEHLTVFQRTPSAVDVRDNRPTDPEWVKSLTPGWQKRRMVNFDSIMIGIPQNEDLVADRWTDVWGKLAVWASSKAAVVETDPQALMQLADFEKMEEIRARVDSIVEDPATAEALKPYYNLFCKRPLYSDEFLQTFNRPNVTLVDTDGRGVDRITETGVQVGDDVHEVDCLIYATGFNVGAPAYESGGFEVFGRGGVNLAKDWADGVHSLHGIYSNGFPNMFVIGGITQAAVTINFPHILGEQAAFVAQVIKRCMADGIAAMEIRQEAEQRWAEIMASKAVDRGQFERECTPGYYNNEGLDDRPSLFGRTYGGGPFEYLQICHEWLATDFERDTDLILD</sequence>
<evidence type="ECO:0000256" key="3">
    <source>
        <dbReference type="ARBA" id="ARBA00022630"/>
    </source>
</evidence>
<dbReference type="PANTHER" id="PTHR43098:SF4">
    <property type="entry name" value="BLR3857 PROTEIN"/>
    <property type="match status" value="1"/>
</dbReference>
<dbReference type="SUPFAM" id="SSF51905">
    <property type="entry name" value="FAD/NAD(P)-binding domain"/>
    <property type="match status" value="1"/>
</dbReference>
<comment type="similarity">
    <text evidence="2">Belongs to the FAD-binding monooxygenase family.</text>
</comment>
<accession>A0A7X5ZPX6</accession>
<dbReference type="AlphaFoldDB" id="A0A7X5ZPX6"/>
<comment type="caution">
    <text evidence="8">The sequence shown here is derived from an EMBL/GenBank/DDBJ whole genome shotgun (WGS) entry which is preliminary data.</text>
</comment>
<dbReference type="GO" id="GO:0018667">
    <property type="term" value="F:cyclohexanone monooxygenase activity"/>
    <property type="evidence" value="ECO:0007669"/>
    <property type="project" value="UniProtKB-EC"/>
</dbReference>
<evidence type="ECO:0000256" key="5">
    <source>
        <dbReference type="ARBA" id="ARBA00022857"/>
    </source>
</evidence>
<dbReference type="PANTHER" id="PTHR43098">
    <property type="entry name" value="L-ORNITHINE N(5)-MONOOXYGENASE-RELATED"/>
    <property type="match status" value="1"/>
</dbReference>
<gene>
    <name evidence="8" type="ORF">FHU38_001516</name>
</gene>
<dbReference type="FunFam" id="3.50.50.60:FF:000341">
    <property type="entry name" value="Baeyer-Villiger monooxygenase"/>
    <property type="match status" value="1"/>
</dbReference>
<comment type="cofactor">
    <cofactor evidence="1">
        <name>FAD</name>
        <dbReference type="ChEBI" id="CHEBI:57692"/>
    </cofactor>
</comment>
<evidence type="ECO:0000313" key="9">
    <source>
        <dbReference type="Proteomes" id="UP000545493"/>
    </source>
</evidence>
<evidence type="ECO:0000256" key="6">
    <source>
        <dbReference type="ARBA" id="ARBA00023002"/>
    </source>
</evidence>
<dbReference type="EC" id="1.14.13.22" evidence="8"/>
<dbReference type="Gene3D" id="3.50.50.60">
    <property type="entry name" value="FAD/NAD(P)-binding domain"/>
    <property type="match status" value="2"/>
</dbReference>
<keyword evidence="5" id="KW-0521">NADP</keyword>
<evidence type="ECO:0000256" key="7">
    <source>
        <dbReference type="ARBA" id="ARBA00023033"/>
    </source>
</evidence>
<dbReference type="Pfam" id="PF13738">
    <property type="entry name" value="Pyr_redox_3"/>
    <property type="match status" value="1"/>
</dbReference>
<dbReference type="Proteomes" id="UP000545493">
    <property type="component" value="Unassembled WGS sequence"/>
</dbReference>
<evidence type="ECO:0000256" key="1">
    <source>
        <dbReference type="ARBA" id="ARBA00001974"/>
    </source>
</evidence>
<organism evidence="8 9">
    <name type="scientific">Saccharomonospora amisosensis</name>
    <dbReference type="NCBI Taxonomy" id="1128677"/>
    <lineage>
        <taxon>Bacteria</taxon>
        <taxon>Bacillati</taxon>
        <taxon>Actinomycetota</taxon>
        <taxon>Actinomycetes</taxon>
        <taxon>Pseudonocardiales</taxon>
        <taxon>Pseudonocardiaceae</taxon>
        <taxon>Saccharomonospora</taxon>
    </lineage>
</organism>
<dbReference type="InterPro" id="IPR036188">
    <property type="entry name" value="FAD/NAD-bd_sf"/>
</dbReference>
<evidence type="ECO:0000256" key="4">
    <source>
        <dbReference type="ARBA" id="ARBA00022827"/>
    </source>
</evidence>
<keyword evidence="6 8" id="KW-0560">Oxidoreductase</keyword>
<protein>
    <submittedName>
        <fullName evidence="8">Cyclohexanone monooxygenase</fullName>
        <ecNumber evidence="8">1.14.13.22</ecNumber>
    </submittedName>
</protein>
<keyword evidence="9" id="KW-1185">Reference proteome</keyword>
<evidence type="ECO:0000313" key="8">
    <source>
        <dbReference type="EMBL" id="NIJ11172.1"/>
    </source>
</evidence>
<dbReference type="InterPro" id="IPR050775">
    <property type="entry name" value="FAD-binding_Monooxygenases"/>
</dbReference>
<keyword evidence="7 8" id="KW-0503">Monooxygenase</keyword>
<dbReference type="EMBL" id="JAAOYM010000001">
    <property type="protein sequence ID" value="NIJ11172.1"/>
    <property type="molecule type" value="Genomic_DNA"/>
</dbReference>